<keyword evidence="10" id="KW-0443">Lipid metabolism</keyword>
<sequence>MASQVITQPTAALLQLAKAFNTALDSPRLAIVKNIVFVLVFLNYWSRFYSFVLVAGPVRAAKDFKAYFMRLVFKQLRRLPAVRAKIDAELNKTLSEMEESIMSRERGVAFTENTELPAHGYTNEQIMDSLKGFQEMRALDWQGGKVSGTVYHGGQEMTDLLCDAYRMFAISNPLHPEVFPGVRRMEAECVAMVLRMFNAPRDTGCGTMTSGGTESIVMACKAYRDMARDLKGIQFPEMIVPVTVHAAFMKAAEYFNIKLILIPIDPVTCQVDIKRVARAINRNTIMLAGSAINFPHGIADDIVALGKLAKKHKIGLHVDSCLGSFIMPFLEKAGLPTVPFDFRVDGVTSISCDTHKYGFAPKGSSIIMYRDKVIRKYQYFLLSDWTGGIYASPSIAGSRPGALIAGCWAALVKMGQDGYLDSCRKIVGARQTIEDGVRTIPELEVKGKPVASVVAFGAKEPLNIYDVGDRLKEKGWDISATQNPSALHISVTLPWVATADEFVADLKEAVQDLKDHPEKAKGSTAAIYGTAASIPDKTIIEDVAAGFIDLLYKA</sequence>
<keyword evidence="8" id="KW-0746">Sphingolipid metabolism</keyword>
<dbReference type="InterPro" id="IPR015424">
    <property type="entry name" value="PyrdxlP-dep_Trfase"/>
</dbReference>
<evidence type="ECO:0000256" key="7">
    <source>
        <dbReference type="ARBA" id="ARBA00022898"/>
    </source>
</evidence>
<dbReference type="OrthoDB" id="10254570at2759"/>
<dbReference type="InParanoid" id="A0A1X2HKY8"/>
<dbReference type="GO" id="GO:0032541">
    <property type="term" value="C:cortical endoplasmic reticulum"/>
    <property type="evidence" value="ECO:0007669"/>
    <property type="project" value="EnsemblFungi"/>
</dbReference>
<evidence type="ECO:0000256" key="10">
    <source>
        <dbReference type="ARBA" id="ARBA00023098"/>
    </source>
</evidence>
<evidence type="ECO:0000256" key="11">
    <source>
        <dbReference type="ARBA" id="ARBA00023136"/>
    </source>
</evidence>
<evidence type="ECO:0000256" key="15">
    <source>
        <dbReference type="ARBA" id="ARBA00042568"/>
    </source>
</evidence>
<evidence type="ECO:0000313" key="20">
    <source>
        <dbReference type="Proteomes" id="UP000242180"/>
    </source>
</evidence>
<comment type="pathway">
    <text evidence="3">Lipid metabolism; sphingolipid metabolism.</text>
</comment>
<dbReference type="InterPro" id="IPR015421">
    <property type="entry name" value="PyrdxlP-dep_Trfase_major"/>
</dbReference>
<evidence type="ECO:0000256" key="18">
    <source>
        <dbReference type="SAM" id="Phobius"/>
    </source>
</evidence>
<dbReference type="Proteomes" id="UP000242180">
    <property type="component" value="Unassembled WGS sequence"/>
</dbReference>
<dbReference type="Gene3D" id="3.90.1150.10">
    <property type="entry name" value="Aspartate Aminotransferase, domain 1"/>
    <property type="match status" value="1"/>
</dbReference>
<reference evidence="19 20" key="1">
    <citation type="submission" date="2016-07" db="EMBL/GenBank/DDBJ databases">
        <title>Pervasive Adenine N6-methylation of Active Genes in Fungi.</title>
        <authorList>
            <consortium name="DOE Joint Genome Institute"/>
            <person name="Mondo S.J."/>
            <person name="Dannebaum R.O."/>
            <person name="Kuo R.C."/>
            <person name="Labutti K."/>
            <person name="Haridas S."/>
            <person name="Kuo A."/>
            <person name="Salamov A."/>
            <person name="Ahrendt S.R."/>
            <person name="Lipzen A."/>
            <person name="Sullivan W."/>
            <person name="Andreopoulos W.B."/>
            <person name="Clum A."/>
            <person name="Lindquist E."/>
            <person name="Daum C."/>
            <person name="Ramamoorthy G.K."/>
            <person name="Gryganskyi A."/>
            <person name="Culley D."/>
            <person name="Magnuson J.K."/>
            <person name="James T.Y."/>
            <person name="O'Malley M.A."/>
            <person name="Stajich J.E."/>
            <person name="Spatafora J.W."/>
            <person name="Visel A."/>
            <person name="Grigoriev I.V."/>
        </authorList>
    </citation>
    <scope>NUCLEOTIDE SEQUENCE [LARGE SCALE GENOMIC DNA]</scope>
    <source>
        <strain evidence="19 20">NRRL 2496</strain>
    </source>
</reference>
<feature type="transmembrane region" description="Helical" evidence="18">
    <location>
        <begin position="35"/>
        <end position="55"/>
    </location>
</feature>
<dbReference type="GO" id="GO:0030149">
    <property type="term" value="P:sphingolipid catabolic process"/>
    <property type="evidence" value="ECO:0007669"/>
    <property type="project" value="TreeGrafter"/>
</dbReference>
<gene>
    <name evidence="19" type="ORF">BCR43DRAFT_484683</name>
</gene>
<evidence type="ECO:0000313" key="19">
    <source>
        <dbReference type="EMBL" id="ORY99999.1"/>
    </source>
</evidence>
<dbReference type="Pfam" id="PF00282">
    <property type="entry name" value="Pyridoxal_deC"/>
    <property type="match status" value="1"/>
</dbReference>
<evidence type="ECO:0000256" key="1">
    <source>
        <dbReference type="ARBA" id="ARBA00001933"/>
    </source>
</evidence>
<accession>A0A1X2HKY8</accession>
<dbReference type="FunFam" id="3.40.640.10:FF:000020">
    <property type="entry name" value="sphingosine-1-phosphate lyase 1"/>
    <property type="match status" value="1"/>
</dbReference>
<keyword evidence="7 16" id="KW-0663">Pyridoxal phosphate</keyword>
<protein>
    <recommendedName>
        <fullName evidence="14">sphinganine-1-phosphate aldolase</fullName>
        <ecNumber evidence="14">4.1.2.27</ecNumber>
    </recommendedName>
    <alternativeName>
        <fullName evidence="15">Sphingosine-1-phosphate aldolase</fullName>
    </alternativeName>
</protein>
<dbReference type="Gene3D" id="6.10.140.2150">
    <property type="match status" value="1"/>
</dbReference>
<evidence type="ECO:0000256" key="6">
    <source>
        <dbReference type="ARBA" id="ARBA00022824"/>
    </source>
</evidence>
<keyword evidence="20" id="KW-1185">Reference proteome</keyword>
<evidence type="ECO:0000256" key="3">
    <source>
        <dbReference type="ARBA" id="ARBA00004760"/>
    </source>
</evidence>
<keyword evidence="11 18" id="KW-0472">Membrane</keyword>
<evidence type="ECO:0000256" key="13">
    <source>
        <dbReference type="ARBA" id="ARBA00038302"/>
    </source>
</evidence>
<dbReference type="InterPro" id="IPR015422">
    <property type="entry name" value="PyrdxlP-dep_Trfase_small"/>
</dbReference>
<evidence type="ECO:0000256" key="16">
    <source>
        <dbReference type="PIRSR" id="PIRSR602129-50"/>
    </source>
</evidence>
<comment type="similarity">
    <text evidence="13">Belongs to the group II decarboxylase family. Sphingosine-1-phosphate lyase subfamily.</text>
</comment>
<evidence type="ECO:0000256" key="12">
    <source>
        <dbReference type="ARBA" id="ARBA00023239"/>
    </source>
</evidence>
<keyword evidence="6" id="KW-0256">Endoplasmic reticulum</keyword>
<dbReference type="STRING" id="13706.A0A1X2HKY8"/>
<comment type="subcellular location">
    <subcellularLocation>
        <location evidence="2">Endoplasmic reticulum membrane</location>
        <topology evidence="2">Single-pass membrane protein</topology>
    </subcellularLocation>
</comment>
<dbReference type="FunFam" id="6.10.140.2150:FF:000001">
    <property type="entry name" value="Sphingosine-1-phosphate lyase 1"/>
    <property type="match status" value="1"/>
</dbReference>
<evidence type="ECO:0000256" key="14">
    <source>
        <dbReference type="ARBA" id="ARBA00038965"/>
    </source>
</evidence>
<keyword evidence="5 18" id="KW-0812">Transmembrane</keyword>
<dbReference type="SUPFAM" id="SSF53383">
    <property type="entry name" value="PLP-dependent transferases"/>
    <property type="match status" value="1"/>
</dbReference>
<dbReference type="PANTHER" id="PTHR42735">
    <property type="match status" value="1"/>
</dbReference>
<dbReference type="GO" id="GO:0019752">
    <property type="term" value="P:carboxylic acid metabolic process"/>
    <property type="evidence" value="ECO:0007669"/>
    <property type="project" value="InterPro"/>
</dbReference>
<proteinExistence type="inferred from homology"/>
<dbReference type="GO" id="GO:0009267">
    <property type="term" value="P:cellular response to starvation"/>
    <property type="evidence" value="ECO:0007669"/>
    <property type="project" value="EnsemblFungi"/>
</dbReference>
<dbReference type="AlphaFoldDB" id="A0A1X2HKY8"/>
<comment type="cofactor">
    <cofactor evidence="1 16 17">
        <name>pyridoxal 5'-phosphate</name>
        <dbReference type="ChEBI" id="CHEBI:597326"/>
    </cofactor>
</comment>
<dbReference type="GO" id="GO:0097038">
    <property type="term" value="C:perinuclear endoplasmic reticulum"/>
    <property type="evidence" value="ECO:0007669"/>
    <property type="project" value="EnsemblFungi"/>
</dbReference>
<comment type="caution">
    <text evidence="19">The sequence shown here is derived from an EMBL/GenBank/DDBJ whole genome shotgun (WGS) entry which is preliminary data.</text>
</comment>
<dbReference type="InterPro" id="IPR050477">
    <property type="entry name" value="GrpII_AminoAcid_Decarb"/>
</dbReference>
<dbReference type="EC" id="4.1.2.27" evidence="14"/>
<dbReference type="PANTHER" id="PTHR42735:SF6">
    <property type="entry name" value="SPHINGOSINE-1-PHOSPHATE LYASE 1"/>
    <property type="match status" value="1"/>
</dbReference>
<feature type="modified residue" description="N6-(pyridoxal phosphate)lysine" evidence="16">
    <location>
        <position position="356"/>
    </location>
</feature>
<dbReference type="GO" id="GO:0030170">
    <property type="term" value="F:pyridoxal phosphate binding"/>
    <property type="evidence" value="ECO:0007669"/>
    <property type="project" value="InterPro"/>
</dbReference>
<organism evidence="19 20">
    <name type="scientific">Syncephalastrum racemosum</name>
    <name type="common">Filamentous fungus</name>
    <dbReference type="NCBI Taxonomy" id="13706"/>
    <lineage>
        <taxon>Eukaryota</taxon>
        <taxon>Fungi</taxon>
        <taxon>Fungi incertae sedis</taxon>
        <taxon>Mucoromycota</taxon>
        <taxon>Mucoromycotina</taxon>
        <taxon>Mucoromycetes</taxon>
        <taxon>Mucorales</taxon>
        <taxon>Syncephalastraceae</taxon>
        <taxon>Syncephalastrum</taxon>
    </lineage>
</organism>
<name>A0A1X2HKY8_SYNRA</name>
<dbReference type="GO" id="GO:0042802">
    <property type="term" value="F:identical protein binding"/>
    <property type="evidence" value="ECO:0007669"/>
    <property type="project" value="EnsemblFungi"/>
</dbReference>
<dbReference type="OMA" id="FKDHQFT"/>
<evidence type="ECO:0000256" key="17">
    <source>
        <dbReference type="RuleBase" id="RU000382"/>
    </source>
</evidence>
<dbReference type="EMBL" id="MCGN01000002">
    <property type="protein sequence ID" value="ORY99999.1"/>
    <property type="molecule type" value="Genomic_DNA"/>
</dbReference>
<keyword evidence="12 17" id="KW-0456">Lyase</keyword>
<dbReference type="InterPro" id="IPR002129">
    <property type="entry name" value="PyrdxlP-dep_de-COase"/>
</dbReference>
<evidence type="ECO:0000256" key="9">
    <source>
        <dbReference type="ARBA" id="ARBA00022989"/>
    </source>
</evidence>
<dbReference type="Gene3D" id="3.40.640.10">
    <property type="entry name" value="Type I PLP-dependent aspartate aminotransferase-like (Major domain)"/>
    <property type="match status" value="1"/>
</dbReference>
<evidence type="ECO:0000256" key="2">
    <source>
        <dbReference type="ARBA" id="ARBA00004389"/>
    </source>
</evidence>
<dbReference type="GO" id="GO:0005789">
    <property type="term" value="C:endoplasmic reticulum membrane"/>
    <property type="evidence" value="ECO:0007669"/>
    <property type="project" value="UniProtKB-SubCell"/>
</dbReference>
<dbReference type="GO" id="GO:0008117">
    <property type="term" value="F:sphinganine-1-phosphate aldolase activity"/>
    <property type="evidence" value="ECO:0007669"/>
    <property type="project" value="UniProtKB-EC"/>
</dbReference>
<dbReference type="GO" id="GO:0019722">
    <property type="term" value="P:calcium-mediated signaling"/>
    <property type="evidence" value="ECO:0007669"/>
    <property type="project" value="EnsemblFungi"/>
</dbReference>
<evidence type="ECO:0000256" key="5">
    <source>
        <dbReference type="ARBA" id="ARBA00022692"/>
    </source>
</evidence>
<evidence type="ECO:0000256" key="4">
    <source>
        <dbReference type="ARBA" id="ARBA00004991"/>
    </source>
</evidence>
<keyword evidence="9 18" id="KW-1133">Transmembrane helix</keyword>
<comment type="pathway">
    <text evidence="4">Sphingolipid metabolism.</text>
</comment>
<evidence type="ECO:0000256" key="8">
    <source>
        <dbReference type="ARBA" id="ARBA00022919"/>
    </source>
</evidence>